<dbReference type="PANTHER" id="PTHR22946:SF9">
    <property type="entry name" value="POLYKETIDE TRANSFERASE AF380"/>
    <property type="match status" value="1"/>
</dbReference>
<dbReference type="GO" id="GO:0052689">
    <property type="term" value="F:carboxylic ester hydrolase activity"/>
    <property type="evidence" value="ECO:0007669"/>
    <property type="project" value="UniProtKB-ARBA"/>
</dbReference>
<comment type="similarity">
    <text evidence="1">Belongs to the AB hydrolase superfamily.</text>
</comment>
<dbReference type="Gene3D" id="2.60.120.260">
    <property type="entry name" value="Galactose-binding domain-like"/>
    <property type="match status" value="1"/>
</dbReference>
<feature type="signal peptide" evidence="3">
    <location>
        <begin position="1"/>
        <end position="23"/>
    </location>
</feature>
<keyword evidence="6" id="KW-1185">Reference proteome</keyword>
<evidence type="ECO:0000256" key="1">
    <source>
        <dbReference type="ARBA" id="ARBA00008645"/>
    </source>
</evidence>
<dbReference type="OrthoDB" id="5240615at2"/>
<proteinExistence type="inferred from homology"/>
<name>A0A660LDH5_9ACTN</name>
<evidence type="ECO:0000313" key="5">
    <source>
        <dbReference type="EMBL" id="RKQ92316.1"/>
    </source>
</evidence>
<dbReference type="SUPFAM" id="SSF49785">
    <property type="entry name" value="Galactose-binding domain-like"/>
    <property type="match status" value="1"/>
</dbReference>
<keyword evidence="2" id="KW-0378">Hydrolase</keyword>
<dbReference type="EMBL" id="RBIL01000001">
    <property type="protein sequence ID" value="RKQ92316.1"/>
    <property type="molecule type" value="Genomic_DNA"/>
</dbReference>
<dbReference type="AlphaFoldDB" id="A0A660LDH5"/>
<dbReference type="InterPro" id="IPR029058">
    <property type="entry name" value="AB_hydrolase_fold"/>
</dbReference>
<dbReference type="InterPro" id="IPR008979">
    <property type="entry name" value="Galactose-bd-like_sf"/>
</dbReference>
<evidence type="ECO:0000256" key="2">
    <source>
        <dbReference type="ARBA" id="ARBA00022801"/>
    </source>
</evidence>
<evidence type="ECO:0000256" key="3">
    <source>
        <dbReference type="SAM" id="SignalP"/>
    </source>
</evidence>
<dbReference type="Gene3D" id="3.40.50.1820">
    <property type="entry name" value="alpha/beta hydrolase"/>
    <property type="match status" value="1"/>
</dbReference>
<keyword evidence="3" id="KW-0732">Signal</keyword>
<accession>A0A660LDH5</accession>
<dbReference type="PANTHER" id="PTHR22946">
    <property type="entry name" value="DIENELACTONE HYDROLASE DOMAIN-CONTAINING PROTEIN-RELATED"/>
    <property type="match status" value="1"/>
</dbReference>
<dbReference type="InterPro" id="IPR050261">
    <property type="entry name" value="FrsA_esterase"/>
</dbReference>
<gene>
    <name evidence="5" type="ORF">C8N24_2161</name>
</gene>
<protein>
    <submittedName>
        <fullName evidence="5">Putative acyl esterase</fullName>
    </submittedName>
</protein>
<sequence length="743" mass="76460">MRRMLTAAACAAPALVIPSAADAAIPRVFTKTAAPIDCTVQANGQRFCGTATAQVPSWDGTPIDVAVGFPAAPAGGPDGPYPVIGIFHGWGGTKVALSGGDAQRALTRGYAVFTMTDRGWGGSCGRAMISDPRCAGKGYIRLMHSAYEVRDAQHLLGQLADDGLIEPQRIGATGGSYGGGMAIALGALRNRTRLPDGSSIPWTSPLGKPMAIAATVPEFTWSDLATALNPNGSSLDYVADAPYLGGGHRVGVQKQAWNASLYGAGALLGYYAPIGTDPSADITGWKTLTDTGGPFDGVPAADAMAVELPANHSAYGIDDSIPPAPALLANGWNDDLFPVDESLRYYNRVRAKHPGAPISMFHLDFGHSPRAASGSAADRAALATAENAWLDFYVKGVGAEPADARGGVDVLTSHCPVSGAGTRYHAPTWAQLAPGELRVTGAAAQTIVAPGTAPSNGFTAGDVCTTTASADNASAATYKTAPATTAYTLAGSPTVIAKLDVKGANDMVAARLYDVDGATQRLIARGVQRPLNPGGGPTEQVFQLHPQAWTVQPGHVLKLELLAQDSPYLRTPTGQQSVAVSDLELRLPLVDAPGTDLGGLVVAAPKPKYLPAGYTPAREYATQAGGTVGGTVPATLALSLGAPATFGAFVPGVDREYAVPTTLTVTSSAGDAALTTSDPGHLVNGAFSLPQPLRVELSRSSWAGPTANERVDVTFRQAIGRTDALRTGTYSTRVTFTLSTTNP</sequence>
<comment type="caution">
    <text evidence="5">The sequence shown here is derived from an EMBL/GenBank/DDBJ whole genome shotgun (WGS) entry which is preliminary data.</text>
</comment>
<dbReference type="InterPro" id="IPR013736">
    <property type="entry name" value="Xaa-Pro_dipept_C"/>
</dbReference>
<dbReference type="GO" id="GO:0008239">
    <property type="term" value="F:dipeptidyl-peptidase activity"/>
    <property type="evidence" value="ECO:0007669"/>
    <property type="project" value="InterPro"/>
</dbReference>
<reference evidence="5 6" key="1">
    <citation type="submission" date="2018-10" db="EMBL/GenBank/DDBJ databases">
        <title>Genomic Encyclopedia of Archaeal and Bacterial Type Strains, Phase II (KMG-II): from individual species to whole genera.</title>
        <authorList>
            <person name="Goeker M."/>
        </authorList>
    </citation>
    <scope>NUCLEOTIDE SEQUENCE [LARGE SCALE GENOMIC DNA]</scope>
    <source>
        <strain evidence="5 6">DSM 14954</strain>
    </source>
</reference>
<feature type="domain" description="Xaa-Pro dipeptidyl-peptidase C-terminal" evidence="4">
    <location>
        <begin position="387"/>
        <end position="586"/>
    </location>
</feature>
<organism evidence="5 6">
    <name type="scientific">Solirubrobacter pauli</name>
    <dbReference type="NCBI Taxonomy" id="166793"/>
    <lineage>
        <taxon>Bacteria</taxon>
        <taxon>Bacillati</taxon>
        <taxon>Actinomycetota</taxon>
        <taxon>Thermoleophilia</taxon>
        <taxon>Solirubrobacterales</taxon>
        <taxon>Solirubrobacteraceae</taxon>
        <taxon>Solirubrobacter</taxon>
    </lineage>
</organism>
<dbReference type="SUPFAM" id="SSF53474">
    <property type="entry name" value="alpha/beta-Hydrolases"/>
    <property type="match status" value="1"/>
</dbReference>
<dbReference type="RefSeq" id="WP_121250018.1">
    <property type="nucleotide sequence ID" value="NZ_RBIL01000001.1"/>
</dbReference>
<dbReference type="Pfam" id="PF05448">
    <property type="entry name" value="AXE1"/>
    <property type="match status" value="1"/>
</dbReference>
<dbReference type="SMART" id="SM00939">
    <property type="entry name" value="PepX_C"/>
    <property type="match status" value="1"/>
</dbReference>
<evidence type="ECO:0000313" key="6">
    <source>
        <dbReference type="Proteomes" id="UP000278962"/>
    </source>
</evidence>
<dbReference type="InterPro" id="IPR008391">
    <property type="entry name" value="AXE1_dom"/>
</dbReference>
<dbReference type="Pfam" id="PF08530">
    <property type="entry name" value="PepX_C"/>
    <property type="match status" value="1"/>
</dbReference>
<feature type="chain" id="PRO_5024903785" evidence="3">
    <location>
        <begin position="24"/>
        <end position="743"/>
    </location>
</feature>
<evidence type="ECO:0000259" key="4">
    <source>
        <dbReference type="SMART" id="SM00939"/>
    </source>
</evidence>
<dbReference type="Proteomes" id="UP000278962">
    <property type="component" value="Unassembled WGS sequence"/>
</dbReference>